<dbReference type="AlphaFoldDB" id="X1BR59"/>
<gene>
    <name evidence="1" type="ORF">S01H4_21937</name>
</gene>
<protein>
    <submittedName>
        <fullName evidence="1">Uncharacterized protein</fullName>
    </submittedName>
</protein>
<organism evidence="1">
    <name type="scientific">marine sediment metagenome</name>
    <dbReference type="NCBI Taxonomy" id="412755"/>
    <lineage>
        <taxon>unclassified sequences</taxon>
        <taxon>metagenomes</taxon>
        <taxon>ecological metagenomes</taxon>
    </lineage>
</organism>
<reference evidence="1" key="1">
    <citation type="journal article" date="2014" name="Front. Microbiol.">
        <title>High frequency of phylogenetically diverse reductive dehalogenase-homologous genes in deep subseafloor sedimentary metagenomes.</title>
        <authorList>
            <person name="Kawai M."/>
            <person name="Futagami T."/>
            <person name="Toyoda A."/>
            <person name="Takaki Y."/>
            <person name="Nishi S."/>
            <person name="Hori S."/>
            <person name="Arai W."/>
            <person name="Tsubouchi T."/>
            <person name="Morono Y."/>
            <person name="Uchiyama I."/>
            <person name="Ito T."/>
            <person name="Fujiyama A."/>
            <person name="Inagaki F."/>
            <person name="Takami H."/>
        </authorList>
    </citation>
    <scope>NUCLEOTIDE SEQUENCE</scope>
    <source>
        <strain evidence="1">Expedition CK06-06</strain>
    </source>
</reference>
<name>X1BR59_9ZZZZ</name>
<sequence>MFYVMDDLIETSIVKGLVFCAYDKLGPSPIYTFPKPIKGKDLGSDNKEKIVEKGLENIL</sequence>
<accession>X1BR59</accession>
<comment type="caution">
    <text evidence="1">The sequence shown here is derived from an EMBL/GenBank/DDBJ whole genome shotgun (WGS) entry which is preliminary data.</text>
</comment>
<proteinExistence type="predicted"/>
<evidence type="ECO:0000313" key="1">
    <source>
        <dbReference type="EMBL" id="GAG83652.1"/>
    </source>
</evidence>
<dbReference type="EMBL" id="BART01009990">
    <property type="protein sequence ID" value="GAG83652.1"/>
    <property type="molecule type" value="Genomic_DNA"/>
</dbReference>